<evidence type="ECO:0000259" key="1">
    <source>
        <dbReference type="Pfam" id="PF03807"/>
    </source>
</evidence>
<dbReference type="PANTHER" id="PTHR40459">
    <property type="entry name" value="CONSERVED HYPOTHETICAL ALANINE AND LEUCINE RICH PROTEIN"/>
    <property type="match status" value="1"/>
</dbReference>
<dbReference type="SUPFAM" id="SSF51735">
    <property type="entry name" value="NAD(P)-binding Rossmann-fold domains"/>
    <property type="match status" value="1"/>
</dbReference>
<dbReference type="InterPro" id="IPR037108">
    <property type="entry name" value="TM1727-like_C_sf"/>
</dbReference>
<dbReference type="RefSeq" id="WP_242936225.1">
    <property type="nucleotide sequence ID" value="NZ_CP094326.1"/>
</dbReference>
<reference evidence="3 4" key="1">
    <citation type="journal article" date="2018" name="Int. J. Syst. Evol. Microbiol.">
        <title>Zhouia spongiae sp. nov., isolated from a marine sponge.</title>
        <authorList>
            <person name="Zhuang L."/>
            <person name="Lin B."/>
            <person name="Qin F."/>
            <person name="Luo L."/>
        </authorList>
    </citation>
    <scope>NUCLEOTIDE SEQUENCE [LARGE SCALE GENOMIC DNA]</scope>
    <source>
        <strain evidence="3 4">HN-Y44</strain>
    </source>
</reference>
<feature type="domain" description="Pyrroline-5-carboxylate reductase catalytic N-terminal" evidence="1">
    <location>
        <begin position="4"/>
        <end position="87"/>
    </location>
</feature>
<dbReference type="Proteomes" id="UP000829476">
    <property type="component" value="Chromosome"/>
</dbReference>
<dbReference type="EMBL" id="CP094326">
    <property type="protein sequence ID" value="UNY97814.1"/>
    <property type="molecule type" value="Genomic_DNA"/>
</dbReference>
<name>A0ABY3YIY2_9FLAO</name>
<evidence type="ECO:0000313" key="4">
    <source>
        <dbReference type="Proteomes" id="UP000829476"/>
    </source>
</evidence>
<keyword evidence="4" id="KW-1185">Reference proteome</keyword>
<evidence type="ECO:0000313" key="3">
    <source>
        <dbReference type="EMBL" id="UNY97814.1"/>
    </source>
</evidence>
<dbReference type="Pfam" id="PF03807">
    <property type="entry name" value="F420_oxidored"/>
    <property type="match status" value="1"/>
</dbReference>
<sequence length="255" mass="28754">MTTVVLLGTGNVATHLFNAFQQTKKIKVVQIFSRNISKNNVGNMNPIITDNLKELIDADLYIIAVSDDAIAQVSDQLQLKNKLVVHTSGSTPMAALNTKNRRGVFYPLQSFSKEKAVDFNKIPLCLEAESKGDETILEKVAKAITPKTYFISSEQRKAMHIAAVFVNNFVNHLYHIGNEICLEHHIPFEILQPLIQETAQKVQIINPVNAQTGPARRNDEKTINSQLEQLNNKTHKEIYELMTRSLIETYGREKL</sequence>
<dbReference type="PANTHER" id="PTHR40459:SF1">
    <property type="entry name" value="CONSERVED HYPOTHETICAL ALANINE AND LEUCINE RICH PROTEIN"/>
    <property type="match status" value="1"/>
</dbReference>
<evidence type="ECO:0000259" key="2">
    <source>
        <dbReference type="Pfam" id="PF10728"/>
    </source>
</evidence>
<dbReference type="InterPro" id="IPR036291">
    <property type="entry name" value="NAD(P)-bd_dom_sf"/>
</dbReference>
<dbReference type="Gene3D" id="1.10.1040.20">
    <property type="entry name" value="ProC-like, C-terminal domain"/>
    <property type="match status" value="1"/>
</dbReference>
<dbReference type="InterPro" id="IPR008927">
    <property type="entry name" value="6-PGluconate_DH-like_C_sf"/>
</dbReference>
<accession>A0ABY3YIY2</accession>
<dbReference type="Gene3D" id="3.40.50.720">
    <property type="entry name" value="NAD(P)-binding Rossmann-like Domain"/>
    <property type="match status" value="1"/>
</dbReference>
<dbReference type="Pfam" id="PF10728">
    <property type="entry name" value="DUF2520"/>
    <property type="match status" value="1"/>
</dbReference>
<organism evidence="3 4">
    <name type="scientific">Zhouia spongiae</name>
    <dbReference type="NCBI Taxonomy" id="2202721"/>
    <lineage>
        <taxon>Bacteria</taxon>
        <taxon>Pseudomonadati</taxon>
        <taxon>Bacteroidota</taxon>
        <taxon>Flavobacteriia</taxon>
        <taxon>Flavobacteriales</taxon>
        <taxon>Flavobacteriaceae</taxon>
        <taxon>Zhouia</taxon>
    </lineage>
</organism>
<dbReference type="InterPro" id="IPR028939">
    <property type="entry name" value="P5C_Rdtase_cat_N"/>
</dbReference>
<proteinExistence type="predicted"/>
<gene>
    <name evidence="3" type="ORF">MQE36_12035</name>
</gene>
<dbReference type="InterPro" id="IPR018931">
    <property type="entry name" value="DUF2520"/>
</dbReference>
<feature type="domain" description="DUF2520" evidence="2">
    <location>
        <begin position="122"/>
        <end position="245"/>
    </location>
</feature>
<dbReference type="SUPFAM" id="SSF48179">
    <property type="entry name" value="6-phosphogluconate dehydrogenase C-terminal domain-like"/>
    <property type="match status" value="1"/>
</dbReference>
<protein>
    <submittedName>
        <fullName evidence="3">DUF2520 domain-containing protein</fullName>
    </submittedName>
</protein>